<dbReference type="InterPro" id="IPR057194">
    <property type="entry name" value="DUF7872"/>
</dbReference>
<comment type="caution">
    <text evidence="2">The sequence shown here is derived from an EMBL/GenBank/DDBJ whole genome shotgun (WGS) entry which is preliminary data.</text>
</comment>
<keyword evidence="3" id="KW-1185">Reference proteome</keyword>
<organism evidence="2 3">
    <name type="scientific">Phakopsora pachyrhizi</name>
    <name type="common">Asian soybean rust disease fungus</name>
    <dbReference type="NCBI Taxonomy" id="170000"/>
    <lineage>
        <taxon>Eukaryota</taxon>
        <taxon>Fungi</taxon>
        <taxon>Dikarya</taxon>
        <taxon>Basidiomycota</taxon>
        <taxon>Pucciniomycotina</taxon>
        <taxon>Pucciniomycetes</taxon>
        <taxon>Pucciniales</taxon>
        <taxon>Phakopsoraceae</taxon>
        <taxon>Phakopsora</taxon>
    </lineage>
</organism>
<feature type="domain" description="DUF7872" evidence="1">
    <location>
        <begin position="224"/>
        <end position="436"/>
    </location>
</feature>
<dbReference type="Pfam" id="PF25278">
    <property type="entry name" value="DUF7872"/>
    <property type="match status" value="1"/>
</dbReference>
<protein>
    <recommendedName>
        <fullName evidence="1">DUF7872 domain-containing protein</fullName>
    </recommendedName>
</protein>
<dbReference type="Proteomes" id="UP001153365">
    <property type="component" value="Unassembled WGS sequence"/>
</dbReference>
<reference evidence="2" key="1">
    <citation type="submission" date="2022-06" db="EMBL/GenBank/DDBJ databases">
        <authorList>
            <consortium name="SYNGENTA / RWTH Aachen University"/>
        </authorList>
    </citation>
    <scope>NUCLEOTIDE SEQUENCE</scope>
</reference>
<sequence length="436" mass="47637">MVSLLLSPIHSVSVDLTGGNWRLILSHIPTGDQVEPKDGRPDRHAQGDSRCAVEPFTVETWKKLKIDDYLLNYPGGKTLTLTQYASDLKMSNFVCGIGARCNAGQLCYPLTGKDYYILYAVQQWNAQSNIFYMASSYAMALVQGAMSSLTATLNPAIDISGAIHTKDDFSVQGAFGQVTGSLVIVVLASCGVLSGPWGMFFDAIGFLISSGQDLASYFMKVPKQGQDGFTLWTTVTSLMSEYEDRFHQLLSDRAKQVINSGISTDKGIYGALKNGAFIAPYSVKPIPDVEEDVRTVALALSLNVLLLSMECKEPGPFGARAGPDVLSWCDRPGGTMWDIFIAKGDDGKKEIKNAKEIFEQYAISTKDIVEVSYDCQKKHGFNFNMLGSGKFPKKYTDSCVFSLPVCDTRLKDISAHYFSKGAKSAKVCRTIGKLPI</sequence>
<dbReference type="EMBL" id="CALTRL010002635">
    <property type="protein sequence ID" value="CAH7676285.1"/>
    <property type="molecule type" value="Genomic_DNA"/>
</dbReference>
<evidence type="ECO:0000313" key="3">
    <source>
        <dbReference type="Proteomes" id="UP001153365"/>
    </source>
</evidence>
<name>A0AAV0B1U8_PHAPC</name>
<accession>A0AAV0B1U8</accession>
<proteinExistence type="predicted"/>
<dbReference type="PANTHER" id="PTHR33339">
    <property type="entry name" value="LYSM DOMAIN-CONTAINING PROTEIN"/>
    <property type="match status" value="1"/>
</dbReference>
<evidence type="ECO:0000313" key="2">
    <source>
        <dbReference type="EMBL" id="CAH7676285.1"/>
    </source>
</evidence>
<gene>
    <name evidence="2" type="ORF">PPACK8108_LOCUS11397</name>
</gene>
<evidence type="ECO:0000259" key="1">
    <source>
        <dbReference type="Pfam" id="PF25278"/>
    </source>
</evidence>
<dbReference type="AlphaFoldDB" id="A0AAV0B1U8"/>
<dbReference type="PANTHER" id="PTHR33339:SF1">
    <property type="entry name" value="LYSM DOMAIN-CONTAINING PROTEIN"/>
    <property type="match status" value="1"/>
</dbReference>